<accession>A0A9P6IKT0</accession>
<feature type="compositionally biased region" description="Basic and acidic residues" evidence="1">
    <location>
        <begin position="61"/>
        <end position="70"/>
    </location>
</feature>
<evidence type="ECO:0000313" key="3">
    <source>
        <dbReference type="Proteomes" id="UP000749646"/>
    </source>
</evidence>
<feature type="compositionally biased region" description="Low complexity" evidence="1">
    <location>
        <begin position="22"/>
        <end position="33"/>
    </location>
</feature>
<evidence type="ECO:0000256" key="1">
    <source>
        <dbReference type="SAM" id="MobiDB-lite"/>
    </source>
</evidence>
<name>A0A9P6IKT0_9FUNG</name>
<feature type="region of interest" description="Disordered" evidence="1">
    <location>
        <begin position="1"/>
        <end position="107"/>
    </location>
</feature>
<dbReference type="AlphaFoldDB" id="A0A9P6IKT0"/>
<evidence type="ECO:0000313" key="2">
    <source>
        <dbReference type="EMBL" id="KAF9918413.1"/>
    </source>
</evidence>
<comment type="caution">
    <text evidence="2">The sequence shown here is derived from an EMBL/GenBank/DDBJ whole genome shotgun (WGS) entry which is preliminary data.</text>
</comment>
<feature type="compositionally biased region" description="Acidic residues" evidence="1">
    <location>
        <begin position="48"/>
        <end position="60"/>
    </location>
</feature>
<dbReference type="EMBL" id="JAAAHW010011654">
    <property type="protein sequence ID" value="KAF9918413.1"/>
    <property type="molecule type" value="Genomic_DNA"/>
</dbReference>
<protein>
    <submittedName>
        <fullName evidence="2">Uncharacterized protein</fullName>
    </submittedName>
</protein>
<proteinExistence type="predicted"/>
<keyword evidence="3" id="KW-1185">Reference proteome</keyword>
<organism evidence="2 3">
    <name type="scientific">Modicella reniformis</name>
    <dbReference type="NCBI Taxonomy" id="1440133"/>
    <lineage>
        <taxon>Eukaryota</taxon>
        <taxon>Fungi</taxon>
        <taxon>Fungi incertae sedis</taxon>
        <taxon>Mucoromycota</taxon>
        <taxon>Mortierellomycotina</taxon>
        <taxon>Mortierellomycetes</taxon>
        <taxon>Mortierellales</taxon>
        <taxon>Mortierellaceae</taxon>
        <taxon>Modicella</taxon>
    </lineage>
</organism>
<gene>
    <name evidence="2" type="ORF">BGZ65_012514</name>
</gene>
<sequence>MRKANLSILLKNDGRPPDTAFTSESESGTTTSEYEPDQPRKPSLCDPDPFEPDSFEPDYDPFEHDLHPWDPWDPDPYVRDPSQWEPYEHVHSEVDSGPPKKKRTGTRYPLGISLTHVAK</sequence>
<dbReference type="Proteomes" id="UP000749646">
    <property type="component" value="Unassembled WGS sequence"/>
</dbReference>
<reference evidence="2" key="1">
    <citation type="journal article" date="2020" name="Fungal Divers.">
        <title>Resolving the Mortierellaceae phylogeny through synthesis of multi-gene phylogenetics and phylogenomics.</title>
        <authorList>
            <person name="Vandepol N."/>
            <person name="Liber J."/>
            <person name="Desiro A."/>
            <person name="Na H."/>
            <person name="Kennedy M."/>
            <person name="Barry K."/>
            <person name="Grigoriev I.V."/>
            <person name="Miller A.N."/>
            <person name="O'Donnell K."/>
            <person name="Stajich J.E."/>
            <person name="Bonito G."/>
        </authorList>
    </citation>
    <scope>NUCLEOTIDE SEQUENCE</scope>
    <source>
        <strain evidence="2">MES-2147</strain>
    </source>
</reference>